<sequence length="201" mass="22654">MSSSVDTSPRGTKRKQSSDEDALPDTEQSAPRPAQSDKSDISRQYLSGRNYDFEKRGPKSGFEHPPNIGLKMQTLEQRAAQIEADVLKQAQEQAQGDQAIDLLKLQPKKPNWDLKRKLEPKMAILNVRTDNAIAKIVRERIEAQKTTRKAAQGQDHDTTGAEDEESAGIDGNALVEGLRVREQEDQEEEKRDREEYEILEG</sequence>
<dbReference type="PANTHER" id="PTHR31551">
    <property type="entry name" value="PRE-MRNA-SPLICING FACTOR CWF18"/>
    <property type="match status" value="1"/>
</dbReference>
<dbReference type="EMBL" id="NJET01000036">
    <property type="protein sequence ID" value="PHH64116.1"/>
    <property type="molecule type" value="Genomic_DNA"/>
</dbReference>
<dbReference type="GO" id="GO:0005684">
    <property type="term" value="C:U2-type spliceosomal complex"/>
    <property type="evidence" value="ECO:0007669"/>
    <property type="project" value="TreeGrafter"/>
</dbReference>
<dbReference type="GO" id="GO:0071014">
    <property type="term" value="C:post-mRNA release spliceosomal complex"/>
    <property type="evidence" value="ECO:0007669"/>
    <property type="project" value="TreeGrafter"/>
</dbReference>
<name>A0A2C5Y8S6_9HYPO</name>
<dbReference type="Proteomes" id="UP000226192">
    <property type="component" value="Unassembled WGS sequence"/>
</dbReference>
<accession>A0A2C5Y8S6</accession>
<feature type="compositionally biased region" description="Basic and acidic residues" evidence="1">
    <location>
        <begin position="178"/>
        <end position="201"/>
    </location>
</feature>
<protein>
    <recommendedName>
        <fullName evidence="4">Cwf18 pre-mRNA splicing factor</fullName>
    </recommendedName>
</protein>
<dbReference type="AlphaFoldDB" id="A0A2C5Y8S6"/>
<feature type="region of interest" description="Disordered" evidence="1">
    <location>
        <begin position="1"/>
        <end position="71"/>
    </location>
</feature>
<evidence type="ECO:0000256" key="1">
    <source>
        <dbReference type="SAM" id="MobiDB-lite"/>
    </source>
</evidence>
<evidence type="ECO:0000313" key="2">
    <source>
        <dbReference type="EMBL" id="PHH64116.1"/>
    </source>
</evidence>
<dbReference type="STRING" id="1399860.A0A2C5Y8S6"/>
<organism evidence="2 3">
    <name type="scientific">Ophiocordyceps australis</name>
    <dbReference type="NCBI Taxonomy" id="1399860"/>
    <lineage>
        <taxon>Eukaryota</taxon>
        <taxon>Fungi</taxon>
        <taxon>Dikarya</taxon>
        <taxon>Ascomycota</taxon>
        <taxon>Pezizomycotina</taxon>
        <taxon>Sordariomycetes</taxon>
        <taxon>Hypocreomycetidae</taxon>
        <taxon>Hypocreales</taxon>
        <taxon>Ophiocordycipitaceae</taxon>
        <taxon>Ophiocordyceps</taxon>
    </lineage>
</organism>
<proteinExistence type="predicted"/>
<keyword evidence="3" id="KW-1185">Reference proteome</keyword>
<dbReference type="Pfam" id="PF08315">
    <property type="entry name" value="cwf18"/>
    <property type="match status" value="1"/>
</dbReference>
<dbReference type="OrthoDB" id="10261348at2759"/>
<comment type="caution">
    <text evidence="2">The sequence shown here is derived from an EMBL/GenBank/DDBJ whole genome shotgun (WGS) entry which is preliminary data.</text>
</comment>
<evidence type="ECO:0008006" key="4">
    <source>
        <dbReference type="Google" id="ProtNLM"/>
    </source>
</evidence>
<gene>
    <name evidence="2" type="ORF">CDD81_4991</name>
</gene>
<dbReference type="PANTHER" id="PTHR31551:SF1">
    <property type="entry name" value="COILED-COIL DOMAIN-CONTAINING PROTEIN 12"/>
    <property type="match status" value="1"/>
</dbReference>
<reference evidence="2 3" key="1">
    <citation type="submission" date="2017-06" db="EMBL/GenBank/DDBJ databases">
        <title>Ant-infecting Ophiocordyceps genomes reveal a high diversity of potential behavioral manipulation genes and a possible major role for enterotoxins.</title>
        <authorList>
            <person name="De Bekker C."/>
            <person name="Evans H.C."/>
            <person name="Brachmann A."/>
            <person name="Hughes D.P."/>
        </authorList>
    </citation>
    <scope>NUCLEOTIDE SEQUENCE [LARGE SCALE GENOMIC DNA]</scope>
    <source>
        <strain evidence="2 3">Map64</strain>
    </source>
</reference>
<feature type="compositionally biased region" description="Polar residues" evidence="1">
    <location>
        <begin position="1"/>
        <end position="10"/>
    </location>
</feature>
<evidence type="ECO:0000313" key="3">
    <source>
        <dbReference type="Proteomes" id="UP000226192"/>
    </source>
</evidence>
<dbReference type="InterPro" id="IPR013169">
    <property type="entry name" value="mRNA_splic_Cwf18-like"/>
</dbReference>
<feature type="region of interest" description="Disordered" evidence="1">
    <location>
        <begin position="143"/>
        <end position="201"/>
    </location>
</feature>